<evidence type="ECO:0008006" key="4">
    <source>
        <dbReference type="Google" id="ProtNLM"/>
    </source>
</evidence>
<keyword evidence="1" id="KW-0472">Membrane</keyword>
<accession>A0ABN6EVH8</accession>
<dbReference type="EMBL" id="AP024485">
    <property type="protein sequence ID" value="BCS89557.1"/>
    <property type="molecule type" value="Genomic_DNA"/>
</dbReference>
<evidence type="ECO:0000313" key="2">
    <source>
        <dbReference type="EMBL" id="BCS89557.1"/>
    </source>
</evidence>
<name>A0ABN6EVH8_9BACT</name>
<evidence type="ECO:0000313" key="3">
    <source>
        <dbReference type="Proteomes" id="UP001053296"/>
    </source>
</evidence>
<gene>
    <name evidence="2" type="ORF">PSDVSF_27990</name>
</gene>
<keyword evidence="1" id="KW-0812">Transmembrane</keyword>
<feature type="transmembrane region" description="Helical" evidence="1">
    <location>
        <begin position="59"/>
        <end position="81"/>
    </location>
</feature>
<organism evidence="2 3">
    <name type="scientific">Pseudodesulfovibrio sediminis</name>
    <dbReference type="NCBI Taxonomy" id="2810563"/>
    <lineage>
        <taxon>Bacteria</taxon>
        <taxon>Pseudomonadati</taxon>
        <taxon>Thermodesulfobacteriota</taxon>
        <taxon>Desulfovibrionia</taxon>
        <taxon>Desulfovibrionales</taxon>
        <taxon>Desulfovibrionaceae</taxon>
    </lineage>
</organism>
<sequence length="208" mass="23376">MEEVLSRPYYEDKPSLAEGVINGFFQSITEVIEKYLAPIISALDRTINLAFSFRDDSPILFWTVVGCLSLLLVVIVTRLALKLYKAIKARRLERTYPDTLLSSKAVTPEMLEAEAAEAGDEGDLILALRLLFMAGVMRLEKASDNFYKPALTNAEYLRRFSKTDAEAPLTFMAQALNRWYAGETCDQAVYEKGLAAHKQLVILAQEQN</sequence>
<keyword evidence="1" id="KW-1133">Transmembrane helix</keyword>
<protein>
    <recommendedName>
        <fullName evidence="4">DUF4129 domain-containing protein</fullName>
    </recommendedName>
</protein>
<dbReference type="Proteomes" id="UP001053296">
    <property type="component" value="Chromosome"/>
</dbReference>
<reference evidence="2" key="1">
    <citation type="journal article" date="2022" name="Arch. Microbiol.">
        <title>Pseudodesulfovibrio sediminis sp. nov., a mesophilic and neutrophilic sulfate-reducing bacterium isolated from sediment of a brackish lake.</title>
        <authorList>
            <person name="Takahashi A."/>
            <person name="Kojima H."/>
            <person name="Watanabe M."/>
            <person name="Fukui M."/>
        </authorList>
    </citation>
    <scope>NUCLEOTIDE SEQUENCE</scope>
    <source>
        <strain evidence="2">SF6</strain>
    </source>
</reference>
<keyword evidence="3" id="KW-1185">Reference proteome</keyword>
<evidence type="ECO:0000256" key="1">
    <source>
        <dbReference type="SAM" id="Phobius"/>
    </source>
</evidence>
<proteinExistence type="predicted"/>